<gene>
    <name evidence="2" type="ORF">CHIRRI_LOCUS11361</name>
</gene>
<keyword evidence="1" id="KW-0175">Coiled coil</keyword>
<feature type="coiled-coil region" evidence="1">
    <location>
        <begin position="59"/>
        <end position="93"/>
    </location>
</feature>
<dbReference type="EMBL" id="OU895879">
    <property type="protein sequence ID" value="CAG9808523.1"/>
    <property type="molecule type" value="Genomic_DNA"/>
</dbReference>
<protein>
    <submittedName>
        <fullName evidence="2">Uncharacterized protein</fullName>
    </submittedName>
</protein>
<reference evidence="2" key="2">
    <citation type="submission" date="2022-10" db="EMBL/GenBank/DDBJ databases">
        <authorList>
            <consortium name="ENA_rothamsted_submissions"/>
            <consortium name="culmorum"/>
            <person name="King R."/>
        </authorList>
    </citation>
    <scope>NUCLEOTIDE SEQUENCE</scope>
</reference>
<evidence type="ECO:0000313" key="3">
    <source>
        <dbReference type="Proteomes" id="UP001153620"/>
    </source>
</evidence>
<accession>A0A9N9WTG4</accession>
<dbReference type="Proteomes" id="UP001153620">
    <property type="component" value="Chromosome 3"/>
</dbReference>
<evidence type="ECO:0000313" key="2">
    <source>
        <dbReference type="EMBL" id="CAG9808523.1"/>
    </source>
</evidence>
<evidence type="ECO:0000256" key="1">
    <source>
        <dbReference type="SAM" id="Coils"/>
    </source>
</evidence>
<reference evidence="2" key="1">
    <citation type="submission" date="2022-01" db="EMBL/GenBank/DDBJ databases">
        <authorList>
            <person name="King R."/>
        </authorList>
    </citation>
    <scope>NUCLEOTIDE SEQUENCE</scope>
</reference>
<name>A0A9N9WTG4_9DIPT</name>
<organism evidence="2 3">
    <name type="scientific">Chironomus riparius</name>
    <dbReference type="NCBI Taxonomy" id="315576"/>
    <lineage>
        <taxon>Eukaryota</taxon>
        <taxon>Metazoa</taxon>
        <taxon>Ecdysozoa</taxon>
        <taxon>Arthropoda</taxon>
        <taxon>Hexapoda</taxon>
        <taxon>Insecta</taxon>
        <taxon>Pterygota</taxon>
        <taxon>Neoptera</taxon>
        <taxon>Endopterygota</taxon>
        <taxon>Diptera</taxon>
        <taxon>Nematocera</taxon>
        <taxon>Chironomoidea</taxon>
        <taxon>Chironomidae</taxon>
        <taxon>Chironominae</taxon>
        <taxon>Chironomus</taxon>
    </lineage>
</organism>
<keyword evidence="3" id="KW-1185">Reference proteome</keyword>
<sequence>MEIEVQREVNSQIKHVMELVEKDREIQAFKDELVKRSIRSWNLQLIQKDKELFRQQEYILELESEIEKQNSRSKKLEKEILKLRQTIIQQNEINLKKTEKIKRMKKYGKSKNQKDME</sequence>
<dbReference type="AlphaFoldDB" id="A0A9N9WTG4"/>
<proteinExistence type="predicted"/>